<feature type="region of interest" description="Disordered" evidence="5">
    <location>
        <begin position="673"/>
        <end position="693"/>
    </location>
</feature>
<keyword evidence="3 7" id="KW-0418">Kinase</keyword>
<protein>
    <submittedName>
        <fullName evidence="7">Serine/threonine protein kinase</fullName>
    </submittedName>
</protein>
<keyword evidence="1" id="KW-0808">Transferase</keyword>
<sequence length="693" mass="73662">MTPPDEMRQSPSATDFGALLPGQAVGRFTIEALLGLGAFGATYRARDMRLGCEVTIREFLPPALATRREDGAIITDASRLSEEFARGRRHFLNGGRILAALRAPCIVRVLECLETNGTAYIVTERLAGTTLATRLETQGVLVPADIDHLLWPLLEGLELVHSRGFFHGDINPRNIVLDAEGRPTLIDFGAAGSITNPADASAFTAPEQIGTGATVPAHMTPGKQGPWTDIYGLAATFYYTLTGAPPPKARERLFEDHYQPLMRLRPAGFRPSMLAGIDRGLGLHLRDRPQSIAQWRSILWQTTRVVPAAPAEPPPMLPPRLPPRPQTTETATWQTRRFASPAAPPAPEPPPIVVEKIPPHPVASPASDAAASPAPERAATAATEPGPSPRRSRGLLATVAVASVLAAGAFAYIVFGMPSSPITHATVAPAKTESADQAQAAQEARRKAEAEAAARREEEARQKQVEAEQAALRQQKEEEARRQAEADARRQAELADPKLAQANESALKLTQTDRQQLQAALAAQGFDPQGIDGVFGPRTRQAIAAWQKNRNEPSTGFLSDAQKQALLTSAPSTNTAATPAATTAPAAAPTAAANPFDGTYAGTAELPTGTQPVSLRLVDGKGSAQWKTESCGAADVTLSVSPDGAAALDFKGFTPQCQPMSRHFDGRIQSNTVQFTLPGDNGPSGGLTLTRQE</sequence>
<feature type="region of interest" description="Disordered" evidence="5">
    <location>
        <begin position="427"/>
        <end position="497"/>
    </location>
</feature>
<evidence type="ECO:0000313" key="8">
    <source>
        <dbReference type="Proteomes" id="UP000190092"/>
    </source>
</evidence>
<feature type="region of interest" description="Disordered" evidence="5">
    <location>
        <begin position="310"/>
        <end position="392"/>
    </location>
</feature>
<organism evidence="7 8">
    <name type="scientific">Enhydrobacter aerosaccus</name>
    <dbReference type="NCBI Taxonomy" id="225324"/>
    <lineage>
        <taxon>Bacteria</taxon>
        <taxon>Pseudomonadati</taxon>
        <taxon>Pseudomonadota</taxon>
        <taxon>Alphaproteobacteria</taxon>
        <taxon>Hyphomicrobiales</taxon>
        <taxon>Enhydrobacter</taxon>
    </lineage>
</organism>
<dbReference type="Pfam" id="PF01471">
    <property type="entry name" value="PG_binding_1"/>
    <property type="match status" value="1"/>
</dbReference>
<dbReference type="Gene3D" id="1.10.101.10">
    <property type="entry name" value="PGBD-like superfamily/PGBD"/>
    <property type="match status" value="1"/>
</dbReference>
<keyword evidence="7" id="KW-0723">Serine/threonine-protein kinase</keyword>
<dbReference type="InterPro" id="IPR011009">
    <property type="entry name" value="Kinase-like_dom_sf"/>
</dbReference>
<dbReference type="Proteomes" id="UP000190092">
    <property type="component" value="Unassembled WGS sequence"/>
</dbReference>
<dbReference type="CDD" id="cd14014">
    <property type="entry name" value="STKc_PknB_like"/>
    <property type="match status" value="1"/>
</dbReference>
<feature type="compositionally biased region" description="Basic and acidic residues" evidence="5">
    <location>
        <begin position="474"/>
        <end position="496"/>
    </location>
</feature>
<dbReference type="GO" id="GO:0005524">
    <property type="term" value="F:ATP binding"/>
    <property type="evidence" value="ECO:0007669"/>
    <property type="project" value="UniProtKB-KW"/>
</dbReference>
<dbReference type="Pfam" id="PF00069">
    <property type="entry name" value="Pkinase"/>
    <property type="match status" value="1"/>
</dbReference>
<keyword evidence="2" id="KW-0547">Nucleotide-binding</keyword>
<evidence type="ECO:0000256" key="4">
    <source>
        <dbReference type="ARBA" id="ARBA00022840"/>
    </source>
</evidence>
<dbReference type="GO" id="GO:0004674">
    <property type="term" value="F:protein serine/threonine kinase activity"/>
    <property type="evidence" value="ECO:0007669"/>
    <property type="project" value="UniProtKB-KW"/>
</dbReference>
<dbReference type="InterPro" id="IPR036365">
    <property type="entry name" value="PGBD-like_sf"/>
</dbReference>
<dbReference type="SUPFAM" id="SSF56112">
    <property type="entry name" value="Protein kinase-like (PK-like)"/>
    <property type="match status" value="1"/>
</dbReference>
<dbReference type="SMART" id="SM00220">
    <property type="entry name" value="S_TKc"/>
    <property type="match status" value="1"/>
</dbReference>
<name>A0A1T4TB15_9HYPH</name>
<feature type="compositionally biased region" description="Basic and acidic residues" evidence="5">
    <location>
        <begin position="443"/>
        <end position="466"/>
    </location>
</feature>
<dbReference type="PANTHER" id="PTHR24348:SF22">
    <property type="entry name" value="NON-SPECIFIC SERINE_THREONINE PROTEIN KINASE"/>
    <property type="match status" value="1"/>
</dbReference>
<feature type="compositionally biased region" description="Low complexity" evidence="5">
    <location>
        <begin position="363"/>
        <end position="385"/>
    </location>
</feature>
<keyword evidence="4" id="KW-0067">ATP-binding</keyword>
<evidence type="ECO:0000256" key="1">
    <source>
        <dbReference type="ARBA" id="ARBA00022679"/>
    </source>
</evidence>
<dbReference type="GO" id="GO:0016020">
    <property type="term" value="C:membrane"/>
    <property type="evidence" value="ECO:0007669"/>
    <property type="project" value="TreeGrafter"/>
</dbReference>
<dbReference type="AlphaFoldDB" id="A0A1T4TB15"/>
<keyword evidence="8" id="KW-1185">Reference proteome</keyword>
<feature type="compositionally biased region" description="Pro residues" evidence="5">
    <location>
        <begin position="342"/>
        <end position="352"/>
    </location>
</feature>
<dbReference type="PANTHER" id="PTHR24348">
    <property type="entry name" value="SERINE/THREONINE-PROTEIN KINASE UNC-51-RELATED"/>
    <property type="match status" value="1"/>
</dbReference>
<evidence type="ECO:0000256" key="3">
    <source>
        <dbReference type="ARBA" id="ARBA00022777"/>
    </source>
</evidence>
<feature type="compositionally biased region" description="Pro residues" evidence="5">
    <location>
        <begin position="310"/>
        <end position="325"/>
    </location>
</feature>
<proteinExistence type="predicted"/>
<feature type="region of interest" description="Disordered" evidence="5">
    <location>
        <begin position="570"/>
        <end position="589"/>
    </location>
</feature>
<dbReference type="GO" id="GO:0005776">
    <property type="term" value="C:autophagosome"/>
    <property type="evidence" value="ECO:0007669"/>
    <property type="project" value="TreeGrafter"/>
</dbReference>
<evidence type="ECO:0000256" key="5">
    <source>
        <dbReference type="SAM" id="MobiDB-lite"/>
    </source>
</evidence>
<evidence type="ECO:0000313" key="7">
    <source>
        <dbReference type="EMBL" id="SKA37682.1"/>
    </source>
</evidence>
<dbReference type="SUPFAM" id="SSF47090">
    <property type="entry name" value="PGBD-like"/>
    <property type="match status" value="1"/>
</dbReference>
<dbReference type="STRING" id="225324.SAMN02745126_05939"/>
<dbReference type="GO" id="GO:0000407">
    <property type="term" value="C:phagophore assembly site"/>
    <property type="evidence" value="ECO:0007669"/>
    <property type="project" value="TreeGrafter"/>
</dbReference>
<dbReference type="GO" id="GO:0005829">
    <property type="term" value="C:cytosol"/>
    <property type="evidence" value="ECO:0007669"/>
    <property type="project" value="TreeGrafter"/>
</dbReference>
<feature type="compositionally biased region" description="Polar residues" evidence="5">
    <location>
        <begin position="326"/>
        <end position="337"/>
    </location>
</feature>
<dbReference type="EMBL" id="FUWJ01000015">
    <property type="protein sequence ID" value="SKA37682.1"/>
    <property type="molecule type" value="Genomic_DNA"/>
</dbReference>
<reference evidence="8" key="1">
    <citation type="submission" date="2017-02" db="EMBL/GenBank/DDBJ databases">
        <authorList>
            <person name="Varghese N."/>
            <person name="Submissions S."/>
        </authorList>
    </citation>
    <scope>NUCLEOTIDE SEQUENCE [LARGE SCALE GENOMIC DNA]</scope>
    <source>
        <strain evidence="8">ATCC 27094</strain>
    </source>
</reference>
<dbReference type="Gene3D" id="1.10.510.10">
    <property type="entry name" value="Transferase(Phosphotransferase) domain 1"/>
    <property type="match status" value="1"/>
</dbReference>
<evidence type="ECO:0000256" key="2">
    <source>
        <dbReference type="ARBA" id="ARBA00022741"/>
    </source>
</evidence>
<dbReference type="InterPro" id="IPR036366">
    <property type="entry name" value="PGBDSf"/>
</dbReference>
<accession>A0A1T4TB15</accession>
<evidence type="ECO:0000259" key="6">
    <source>
        <dbReference type="PROSITE" id="PS50011"/>
    </source>
</evidence>
<dbReference type="InterPro" id="IPR002477">
    <property type="entry name" value="Peptidoglycan-bd-like"/>
</dbReference>
<dbReference type="InterPro" id="IPR045269">
    <property type="entry name" value="Atg1-like"/>
</dbReference>
<dbReference type="InterPro" id="IPR000719">
    <property type="entry name" value="Prot_kinase_dom"/>
</dbReference>
<feature type="domain" description="Protein kinase" evidence="6">
    <location>
        <begin position="28"/>
        <end position="363"/>
    </location>
</feature>
<dbReference type="PROSITE" id="PS50011">
    <property type="entry name" value="PROTEIN_KINASE_DOM"/>
    <property type="match status" value="1"/>
</dbReference>
<gene>
    <name evidence="7" type="ORF">SAMN02745126_05939</name>
</gene>